<sequence length="163" mass="19187">MIKGTVSVLESLSKWYVFGVGDQAAEVCIAGEEHYRLIYRYHLEGFKSCPEFVLCDLEGSQLRRWRFQIGMLRTHLDLSEESDFPMSYVVGMFGRRYFKTKEGKIPSYFLIKEQSRSFELDGMHFEHRDYQSKISFRCPPERLQQAIIMAHLLFQPPLMEQNG</sequence>
<name>A0A1M6H6H9_9BACT</name>
<protein>
    <submittedName>
        <fullName evidence="1">Uncharacterized protein</fullName>
    </submittedName>
</protein>
<evidence type="ECO:0000313" key="1">
    <source>
        <dbReference type="EMBL" id="SHJ17805.1"/>
    </source>
</evidence>
<evidence type="ECO:0000313" key="2">
    <source>
        <dbReference type="Proteomes" id="UP000184510"/>
    </source>
</evidence>
<dbReference type="EMBL" id="FQYR01000003">
    <property type="protein sequence ID" value="SHJ17805.1"/>
    <property type="molecule type" value="Genomic_DNA"/>
</dbReference>
<dbReference type="InParanoid" id="A0A1M6H6H9"/>
<accession>A0A1M6H6H9</accession>
<reference evidence="1 2" key="1">
    <citation type="submission" date="2016-11" db="EMBL/GenBank/DDBJ databases">
        <authorList>
            <person name="Jaros S."/>
            <person name="Januszkiewicz K."/>
            <person name="Wedrychowicz H."/>
        </authorList>
    </citation>
    <scope>NUCLEOTIDE SEQUENCE [LARGE SCALE GENOMIC DNA]</scope>
    <source>
        <strain evidence="1 2">DSM 18772</strain>
    </source>
</reference>
<keyword evidence="2" id="KW-1185">Reference proteome</keyword>
<dbReference type="STRING" id="1123071.SAMN02745181_1377"/>
<dbReference type="Proteomes" id="UP000184510">
    <property type="component" value="Unassembled WGS sequence"/>
</dbReference>
<proteinExistence type="predicted"/>
<gene>
    <name evidence="1" type="ORF">SAMN02745181_1377</name>
</gene>
<dbReference type="AlphaFoldDB" id="A0A1M6H6H9"/>
<dbReference type="RefSeq" id="WP_143158745.1">
    <property type="nucleotide sequence ID" value="NZ_FQYR01000003.1"/>
</dbReference>
<organism evidence="1 2">
    <name type="scientific">Rubritalea squalenifaciens DSM 18772</name>
    <dbReference type="NCBI Taxonomy" id="1123071"/>
    <lineage>
        <taxon>Bacteria</taxon>
        <taxon>Pseudomonadati</taxon>
        <taxon>Verrucomicrobiota</taxon>
        <taxon>Verrucomicrobiia</taxon>
        <taxon>Verrucomicrobiales</taxon>
        <taxon>Rubritaleaceae</taxon>
        <taxon>Rubritalea</taxon>
    </lineage>
</organism>